<protein>
    <submittedName>
        <fullName evidence="2">Uncharacterized protein</fullName>
    </submittedName>
</protein>
<evidence type="ECO:0000256" key="1">
    <source>
        <dbReference type="SAM" id="MobiDB-lite"/>
    </source>
</evidence>
<feature type="region of interest" description="Disordered" evidence="1">
    <location>
        <begin position="119"/>
        <end position="147"/>
    </location>
</feature>
<comment type="caution">
    <text evidence="2">The sequence shown here is derived from an EMBL/GenBank/DDBJ whole genome shotgun (WGS) entry which is preliminary data.</text>
</comment>
<reference evidence="2 3" key="1">
    <citation type="journal article" date="2023" name="G3 (Bethesda)">
        <title>A chromosome-length genome assembly and annotation of blackberry (Rubus argutus, cv. 'Hillquist').</title>
        <authorList>
            <person name="Bruna T."/>
            <person name="Aryal R."/>
            <person name="Dudchenko O."/>
            <person name="Sargent D.J."/>
            <person name="Mead D."/>
            <person name="Buti M."/>
            <person name="Cavallini A."/>
            <person name="Hytonen T."/>
            <person name="Andres J."/>
            <person name="Pham M."/>
            <person name="Weisz D."/>
            <person name="Mascagni F."/>
            <person name="Usai G."/>
            <person name="Natali L."/>
            <person name="Bassil N."/>
            <person name="Fernandez G.E."/>
            <person name="Lomsadze A."/>
            <person name="Armour M."/>
            <person name="Olukolu B."/>
            <person name="Poorten T."/>
            <person name="Britton C."/>
            <person name="Davik J."/>
            <person name="Ashrafi H."/>
            <person name="Aiden E.L."/>
            <person name="Borodovsky M."/>
            <person name="Worthington M."/>
        </authorList>
    </citation>
    <scope>NUCLEOTIDE SEQUENCE [LARGE SCALE GENOMIC DNA]</scope>
    <source>
        <strain evidence="2">PI 553951</strain>
    </source>
</reference>
<gene>
    <name evidence="2" type="ORF">M0R45_016157</name>
</gene>
<evidence type="ECO:0000313" key="2">
    <source>
        <dbReference type="EMBL" id="KAK9939462.1"/>
    </source>
</evidence>
<feature type="compositionally biased region" description="Polar residues" evidence="1">
    <location>
        <begin position="120"/>
        <end position="129"/>
    </location>
</feature>
<accession>A0AAW1XRN7</accession>
<dbReference type="Proteomes" id="UP001457282">
    <property type="component" value="Unassembled WGS sequence"/>
</dbReference>
<name>A0AAW1XRN7_RUBAR</name>
<sequence length="147" mass="15938">MPSTPPPPTYLLNCNLPVLMPTAQSPCSNRRRHLCPNPLGFSCRRRPISLLSPETHGLLCSTSLVVVEPSQHSSSSHELVWTRSSFTARADTVNSIVIPLLEFAKPNLDCKSEHPPVLTVHSSSQTSPSFKAAKPNPLVVAARSPNP</sequence>
<organism evidence="2 3">
    <name type="scientific">Rubus argutus</name>
    <name type="common">Southern blackberry</name>
    <dbReference type="NCBI Taxonomy" id="59490"/>
    <lineage>
        <taxon>Eukaryota</taxon>
        <taxon>Viridiplantae</taxon>
        <taxon>Streptophyta</taxon>
        <taxon>Embryophyta</taxon>
        <taxon>Tracheophyta</taxon>
        <taxon>Spermatophyta</taxon>
        <taxon>Magnoliopsida</taxon>
        <taxon>eudicotyledons</taxon>
        <taxon>Gunneridae</taxon>
        <taxon>Pentapetalae</taxon>
        <taxon>rosids</taxon>
        <taxon>fabids</taxon>
        <taxon>Rosales</taxon>
        <taxon>Rosaceae</taxon>
        <taxon>Rosoideae</taxon>
        <taxon>Rosoideae incertae sedis</taxon>
        <taxon>Rubus</taxon>
    </lineage>
</organism>
<evidence type="ECO:0000313" key="3">
    <source>
        <dbReference type="Proteomes" id="UP001457282"/>
    </source>
</evidence>
<dbReference type="EMBL" id="JBEDUW010000003">
    <property type="protein sequence ID" value="KAK9939462.1"/>
    <property type="molecule type" value="Genomic_DNA"/>
</dbReference>
<dbReference type="AlphaFoldDB" id="A0AAW1XRN7"/>
<proteinExistence type="predicted"/>
<keyword evidence="3" id="KW-1185">Reference proteome</keyword>